<dbReference type="PANTHER" id="PTHR11280">
    <property type="entry name" value="GLUCOSAMINE-6-PHOSPHATE ISOMERASE"/>
    <property type="match status" value="1"/>
</dbReference>
<accession>C0KZ50</accession>
<dbReference type="CDD" id="cd01399">
    <property type="entry name" value="GlcN6P_deaminase"/>
    <property type="match status" value="1"/>
</dbReference>
<dbReference type="PROSITE" id="PS01161">
    <property type="entry name" value="GLC_GALNAC_ISOMERASE"/>
    <property type="match status" value="1"/>
</dbReference>
<dbReference type="GO" id="GO:0019262">
    <property type="term" value="P:N-acetylneuraminate catabolic process"/>
    <property type="evidence" value="ECO:0007669"/>
    <property type="project" value="TreeGrafter"/>
</dbReference>
<reference evidence="4" key="2">
    <citation type="submission" date="2009-01" db="EMBL/GenBank/DDBJ databases">
        <authorList>
            <person name="May M.A."/>
            <person name="Brown D.R."/>
        </authorList>
    </citation>
    <scope>NUCLEOTIDE SEQUENCE</scope>
    <source>
        <strain evidence="4">K3344</strain>
    </source>
</reference>
<dbReference type="GO" id="GO:0005975">
    <property type="term" value="P:carbohydrate metabolic process"/>
    <property type="evidence" value="ECO:0007669"/>
    <property type="project" value="InterPro"/>
</dbReference>
<dbReference type="AlphaFoldDB" id="C0KZ50"/>
<keyword evidence="2" id="KW-0119">Carbohydrate metabolism</keyword>
<name>C0KZ50_MYCSY</name>
<feature type="domain" description="Glucosamine/galactosamine-6-phosphate isomerase" evidence="3">
    <location>
        <begin position="31"/>
        <end position="238"/>
    </location>
</feature>
<evidence type="ECO:0000256" key="1">
    <source>
        <dbReference type="ARBA" id="ARBA00022801"/>
    </source>
</evidence>
<dbReference type="SUPFAM" id="SSF100950">
    <property type="entry name" value="NagB/RpiA/CoA transferase-like"/>
    <property type="match status" value="1"/>
</dbReference>
<dbReference type="InterPro" id="IPR037171">
    <property type="entry name" value="NagB/RpiA_transferase-like"/>
</dbReference>
<evidence type="ECO:0000313" key="4">
    <source>
        <dbReference type="EMBL" id="ACN42865.1"/>
    </source>
</evidence>
<dbReference type="GO" id="GO:0006046">
    <property type="term" value="P:N-acetylglucosamine catabolic process"/>
    <property type="evidence" value="ECO:0007669"/>
    <property type="project" value="TreeGrafter"/>
</dbReference>
<dbReference type="InterPro" id="IPR018321">
    <property type="entry name" value="Glucosamine6P_isomerase_CS"/>
</dbReference>
<dbReference type="EMBL" id="FJ648552">
    <property type="protein sequence ID" value="ACN42865.1"/>
    <property type="molecule type" value="Genomic_DNA"/>
</dbReference>
<reference evidence="4" key="1">
    <citation type="journal article" date="2008" name="Microb. Pathog.">
        <title>Genetic variation in sialidase and linkage to N-acetylneuraminate catabolism in Mycoplasma synoviae.</title>
        <authorList>
            <person name="May M."/>
            <person name="Brown D.R."/>
        </authorList>
    </citation>
    <scope>NUCLEOTIDE SEQUENCE</scope>
    <source>
        <strain evidence="4">K3344</strain>
    </source>
</reference>
<dbReference type="GO" id="GO:0042802">
    <property type="term" value="F:identical protein binding"/>
    <property type="evidence" value="ECO:0007669"/>
    <property type="project" value="TreeGrafter"/>
</dbReference>
<keyword evidence="1" id="KW-0378">Hydrolase</keyword>
<dbReference type="GO" id="GO:0005737">
    <property type="term" value="C:cytoplasm"/>
    <property type="evidence" value="ECO:0007669"/>
    <property type="project" value="TreeGrafter"/>
</dbReference>
<evidence type="ECO:0000259" key="3">
    <source>
        <dbReference type="Pfam" id="PF01182"/>
    </source>
</evidence>
<dbReference type="GO" id="GO:0004342">
    <property type="term" value="F:glucosamine-6-phosphate deaminase activity"/>
    <property type="evidence" value="ECO:0007669"/>
    <property type="project" value="InterPro"/>
</dbReference>
<organism evidence="4">
    <name type="scientific">Mycoplasmopsis synoviae</name>
    <name type="common">Mycoplasma synoviae</name>
    <dbReference type="NCBI Taxonomy" id="2109"/>
    <lineage>
        <taxon>Bacteria</taxon>
        <taxon>Bacillati</taxon>
        <taxon>Mycoplasmatota</taxon>
        <taxon>Mycoplasmoidales</taxon>
        <taxon>Metamycoplasmataceae</taxon>
        <taxon>Mycoplasmopsis</taxon>
    </lineage>
</organism>
<dbReference type="Gene3D" id="3.40.50.1360">
    <property type="match status" value="1"/>
</dbReference>
<dbReference type="GO" id="GO:0006043">
    <property type="term" value="P:glucosamine catabolic process"/>
    <property type="evidence" value="ECO:0007669"/>
    <property type="project" value="TreeGrafter"/>
</dbReference>
<dbReference type="InterPro" id="IPR004547">
    <property type="entry name" value="Glucosamine6P_isomerase"/>
</dbReference>
<protein>
    <submittedName>
        <fullName evidence="4">Glucosamine-6-phosphate deaminase</fullName>
    </submittedName>
</protein>
<dbReference type="Pfam" id="PF01182">
    <property type="entry name" value="Glucosamine_iso"/>
    <property type="match status" value="1"/>
</dbReference>
<gene>
    <name evidence="4" type="primary">nagB</name>
</gene>
<dbReference type="PANTHER" id="PTHR11280:SF5">
    <property type="entry name" value="GLUCOSAMINE-6-PHOSPHATE ISOMERASE"/>
    <property type="match status" value="1"/>
</dbReference>
<proteinExistence type="predicted"/>
<sequence>MNKLLIVKELSFDNNLKVKIFKNKKDASLFLASFLVSLLEKSPQFNLGLATGDSPLDLYSFFAQKAKEKNLVLSKIQTFNLDEYLNLDETSKKSYRYFMNENLFSKVGIDKSQTHFPLENNYDSYDELIDKKGGIDFQLLGIGTNGHIGFNEPGTPLKSKTSIVDLAQSTIDSNARFFANKDLVPRQAYSMGLSTILKAKEIALIAFGSSKCDAIKKLLKLKDFDISLPASALLKHNKVTLYLDLEAACDLL</sequence>
<evidence type="ECO:0000256" key="2">
    <source>
        <dbReference type="ARBA" id="ARBA00023277"/>
    </source>
</evidence>
<dbReference type="InterPro" id="IPR006148">
    <property type="entry name" value="Glc/Gal-6P_isomerase"/>
</dbReference>